<evidence type="ECO:0000256" key="1">
    <source>
        <dbReference type="SAM" id="MobiDB-lite"/>
    </source>
</evidence>
<dbReference type="Proteomes" id="UP000541154">
    <property type="component" value="Unassembled WGS sequence"/>
</dbReference>
<name>A0A8H6E1H4_PETAA</name>
<sequence length="106" mass="11004">MARLNSPPDGPLEAALRESTTAAAIRAAEGQKIFSPRYFNAYISGTSPALAPFSCVPPFHIPSGLALSTYATATQTSPTRAAAIAADIPRNSNRGEKLDPCSKATA</sequence>
<organism evidence="2 3">
    <name type="scientific">Petromyces alliaceus</name>
    <name type="common">Aspergillus alliaceus</name>
    <dbReference type="NCBI Taxonomy" id="209559"/>
    <lineage>
        <taxon>Eukaryota</taxon>
        <taxon>Fungi</taxon>
        <taxon>Dikarya</taxon>
        <taxon>Ascomycota</taxon>
        <taxon>Pezizomycotina</taxon>
        <taxon>Eurotiomycetes</taxon>
        <taxon>Eurotiomycetidae</taxon>
        <taxon>Eurotiales</taxon>
        <taxon>Aspergillaceae</taxon>
        <taxon>Aspergillus</taxon>
        <taxon>Aspergillus subgen. Circumdati</taxon>
    </lineage>
</organism>
<accession>A0A8H6E1H4</accession>
<proteinExistence type="predicted"/>
<gene>
    <name evidence="2" type="ORF">ETB97_009650</name>
</gene>
<comment type="caution">
    <text evidence="2">The sequence shown here is derived from an EMBL/GenBank/DDBJ whole genome shotgun (WGS) entry which is preliminary data.</text>
</comment>
<dbReference type="EMBL" id="SPNV01000474">
    <property type="protein sequence ID" value="KAF5855228.1"/>
    <property type="molecule type" value="Genomic_DNA"/>
</dbReference>
<reference evidence="2 3" key="1">
    <citation type="submission" date="2019-04" db="EMBL/GenBank/DDBJ databases">
        <title>Aspergillus burnettii sp. nov., novel species from soil in southeast Queensland.</title>
        <authorList>
            <person name="Gilchrist C.L.M."/>
            <person name="Pitt J.I."/>
            <person name="Lange L."/>
            <person name="Lacey H.J."/>
            <person name="Vuong D."/>
            <person name="Midgley D.J."/>
            <person name="Greenfield P."/>
            <person name="Bradbury M."/>
            <person name="Lacey E."/>
            <person name="Busk P.K."/>
            <person name="Pilgaard B."/>
            <person name="Chooi Y.H."/>
            <person name="Piggott A.M."/>
        </authorList>
    </citation>
    <scope>NUCLEOTIDE SEQUENCE [LARGE SCALE GENOMIC DNA]</scope>
    <source>
        <strain evidence="2 3">FRR 5400</strain>
    </source>
</reference>
<protein>
    <submittedName>
        <fullName evidence="2">Uncharacterized protein</fullName>
    </submittedName>
</protein>
<dbReference type="AlphaFoldDB" id="A0A8H6E1H4"/>
<feature type="region of interest" description="Disordered" evidence="1">
    <location>
        <begin position="84"/>
        <end position="106"/>
    </location>
</feature>
<evidence type="ECO:0000313" key="3">
    <source>
        <dbReference type="Proteomes" id="UP000541154"/>
    </source>
</evidence>
<evidence type="ECO:0000313" key="2">
    <source>
        <dbReference type="EMBL" id="KAF5855228.1"/>
    </source>
</evidence>
<keyword evidence="3" id="KW-1185">Reference proteome</keyword>